<evidence type="ECO:0000313" key="2">
    <source>
        <dbReference type="Proteomes" id="UP000316217"/>
    </source>
</evidence>
<evidence type="ECO:0008006" key="3">
    <source>
        <dbReference type="Google" id="ProtNLM"/>
    </source>
</evidence>
<comment type="caution">
    <text evidence="1">The sequence shown here is derived from an EMBL/GenBank/DDBJ whole genome shotgun (WGS) entry which is preliminary data.</text>
</comment>
<protein>
    <recommendedName>
        <fullName evidence="3">DUF2268 domain-containing protein</fullName>
    </recommendedName>
</protein>
<sequence length="288" mass="34126">MQTIIDTFNDFMRYWTLASPKTQKEKLQAWMAYISSYPELLEKQINNYKEMGLNWMEFAERVLFRIEDYIPLMKKARDNAFEICNNVYEQATRRIKLNLDVIFVLYVGIGCGAGWATLYKGHPACLIGLEKIAELGWWTKDKLEGLIAHELGHLVHMMWRNGFRSFEEEEKDPAFLLYSEGFAKRCEHLILGRETWNEADDENWISWCRKHIKFLAKEYLSRIEKAAPVNDFFGDWLNIRGRRQTGYFLGRELILWLERSNSLESIAVLSPDEVREKTIRFLRFIAKN</sequence>
<reference evidence="1 2" key="1">
    <citation type="journal article" date="2019" name="Nat. Microbiol.">
        <title>Wide diversity of methane and short-chain alkane metabolisms in uncultured archaea.</title>
        <authorList>
            <person name="Borrel G."/>
            <person name="Adam P.S."/>
            <person name="McKay L.J."/>
            <person name="Chen L.X."/>
            <person name="Sierra-Garcia I.N."/>
            <person name="Sieber C.M."/>
            <person name="Letourneur Q."/>
            <person name="Ghozlane A."/>
            <person name="Andersen G.L."/>
            <person name="Li W.J."/>
            <person name="Hallam S.J."/>
            <person name="Muyzer G."/>
            <person name="de Oliveira V.M."/>
            <person name="Inskeep W.P."/>
            <person name="Banfield J.F."/>
            <person name="Gribaldo S."/>
        </authorList>
    </citation>
    <scope>NUCLEOTIDE SEQUENCE [LARGE SCALE GENOMIC DNA]</scope>
    <source>
        <strain evidence="1">NM4</strain>
    </source>
</reference>
<evidence type="ECO:0000313" key="1">
    <source>
        <dbReference type="EMBL" id="RZN62459.1"/>
    </source>
</evidence>
<dbReference type="EMBL" id="RXII01000046">
    <property type="protein sequence ID" value="RZN62459.1"/>
    <property type="molecule type" value="Genomic_DNA"/>
</dbReference>
<organism evidence="1 2">
    <name type="scientific">Candidatus Methanodesulfokora washburnensis</name>
    <dbReference type="NCBI Taxonomy" id="2478471"/>
    <lineage>
        <taxon>Archaea</taxon>
        <taxon>Thermoproteota</taxon>
        <taxon>Candidatus Korarchaeia</taxon>
        <taxon>Candidatus Korarchaeia incertae sedis</taxon>
        <taxon>Candidatus Methanodesulfokora</taxon>
    </lineage>
</organism>
<accession>A0A520KNN6</accession>
<proteinExistence type="predicted"/>
<dbReference type="Proteomes" id="UP000316217">
    <property type="component" value="Unassembled WGS sequence"/>
</dbReference>
<gene>
    <name evidence="1" type="ORF">EF810_02575</name>
</gene>
<dbReference type="AlphaFoldDB" id="A0A520KNN6"/>
<name>A0A520KNN6_9CREN</name>
<dbReference type="RefSeq" id="WP_125670983.1">
    <property type="nucleotide sequence ID" value="NZ_RCOS01000066.1"/>
</dbReference>
<dbReference type="OrthoDB" id="103533at2157"/>